<dbReference type="InterPro" id="IPR031876">
    <property type="entry name" value="DUF4760"/>
</dbReference>
<keyword evidence="1" id="KW-0812">Transmembrane</keyword>
<dbReference type="Proteomes" id="UP001595377">
    <property type="component" value="Unassembled WGS sequence"/>
</dbReference>
<keyword evidence="3" id="KW-1185">Reference proteome</keyword>
<comment type="caution">
    <text evidence="2">The sequence shown here is derived from an EMBL/GenBank/DDBJ whole genome shotgun (WGS) entry which is preliminary data.</text>
</comment>
<dbReference type="Pfam" id="PF15956">
    <property type="entry name" value="DUF4760"/>
    <property type="match status" value="1"/>
</dbReference>
<dbReference type="RefSeq" id="WP_257315593.1">
    <property type="nucleotide sequence ID" value="NZ_JANFDG010000013.1"/>
</dbReference>
<organism evidence="2 3">
    <name type="scientific">Shinella pollutisoli</name>
    <dbReference type="NCBI Taxonomy" id="2250594"/>
    <lineage>
        <taxon>Bacteria</taxon>
        <taxon>Pseudomonadati</taxon>
        <taxon>Pseudomonadota</taxon>
        <taxon>Alphaproteobacteria</taxon>
        <taxon>Hyphomicrobiales</taxon>
        <taxon>Rhizobiaceae</taxon>
        <taxon>Shinella</taxon>
    </lineage>
</organism>
<keyword evidence="1" id="KW-0472">Membrane</keyword>
<feature type="transmembrane region" description="Helical" evidence="1">
    <location>
        <begin position="59"/>
        <end position="84"/>
    </location>
</feature>
<dbReference type="EMBL" id="JBHRSP010000029">
    <property type="protein sequence ID" value="MFC3074928.1"/>
    <property type="molecule type" value="Genomic_DNA"/>
</dbReference>
<evidence type="ECO:0000313" key="3">
    <source>
        <dbReference type="Proteomes" id="UP001595377"/>
    </source>
</evidence>
<name>A0ABV7DKE5_9HYPH</name>
<evidence type="ECO:0000256" key="1">
    <source>
        <dbReference type="SAM" id="Phobius"/>
    </source>
</evidence>
<sequence>MQEGGPRRLGRHHRKMRLGTHNVSLPGLLTAAAPPTLVGAALVWVRIYHPEFIAEYKEIFTPVAGMIAAVAAVLSAIVVASFTAEANTRNAKVKAAWDALAKKQWDKDYIAARETYVQLQRRKTAFSKYARKAPDGDEQFVKEFEAVLNIANDYEIMAAGIEKHVLDEGLIRDTFRTAWIDDYKTLAPFFDVLREETGNDRYFEYFRKYSQRWKKLKEVEQAKKAESEAKHGVAAAKSE</sequence>
<feature type="transmembrane region" description="Helical" evidence="1">
    <location>
        <begin position="21"/>
        <end position="47"/>
    </location>
</feature>
<gene>
    <name evidence="2" type="ORF">ACFOHH_17595</name>
</gene>
<evidence type="ECO:0000313" key="2">
    <source>
        <dbReference type="EMBL" id="MFC3074928.1"/>
    </source>
</evidence>
<keyword evidence="1" id="KW-1133">Transmembrane helix</keyword>
<protein>
    <submittedName>
        <fullName evidence="2">DUF4760 domain-containing protein</fullName>
    </submittedName>
</protein>
<reference evidence="3" key="1">
    <citation type="journal article" date="2019" name="Int. J. Syst. Evol. Microbiol.">
        <title>The Global Catalogue of Microorganisms (GCM) 10K type strain sequencing project: providing services to taxonomists for standard genome sequencing and annotation.</title>
        <authorList>
            <consortium name="The Broad Institute Genomics Platform"/>
            <consortium name="The Broad Institute Genome Sequencing Center for Infectious Disease"/>
            <person name="Wu L."/>
            <person name="Ma J."/>
        </authorList>
    </citation>
    <scope>NUCLEOTIDE SEQUENCE [LARGE SCALE GENOMIC DNA]</scope>
    <source>
        <strain evidence="3">KCTC 52677</strain>
    </source>
</reference>
<accession>A0ABV7DKE5</accession>
<proteinExistence type="predicted"/>